<dbReference type="PANTHER" id="PTHR11552">
    <property type="entry name" value="GLUCOSE-METHANOL-CHOLINE GMC OXIDOREDUCTASE"/>
    <property type="match status" value="1"/>
</dbReference>
<dbReference type="PROSITE" id="PS00624">
    <property type="entry name" value="GMC_OXRED_2"/>
    <property type="match status" value="1"/>
</dbReference>
<dbReference type="Pfam" id="PF05199">
    <property type="entry name" value="GMC_oxred_C"/>
    <property type="match status" value="1"/>
</dbReference>
<dbReference type="PANTHER" id="PTHR11552:SF213">
    <property type="entry name" value="DEHYDROGENASE, PUTATIVE-RELATED"/>
    <property type="match status" value="1"/>
</dbReference>
<dbReference type="GO" id="GO:0050660">
    <property type="term" value="F:flavin adenine dinucleotide binding"/>
    <property type="evidence" value="ECO:0007669"/>
    <property type="project" value="InterPro"/>
</dbReference>
<dbReference type="Gene3D" id="3.50.50.60">
    <property type="entry name" value="FAD/NAD(P)-binding domain"/>
    <property type="match status" value="1"/>
</dbReference>
<organism evidence="4 5">
    <name type="scientific">Ophiocordyceps polyrhachis-furcata BCC 54312</name>
    <dbReference type="NCBI Taxonomy" id="1330021"/>
    <lineage>
        <taxon>Eukaryota</taxon>
        <taxon>Fungi</taxon>
        <taxon>Dikarya</taxon>
        <taxon>Ascomycota</taxon>
        <taxon>Pezizomycotina</taxon>
        <taxon>Sordariomycetes</taxon>
        <taxon>Hypocreomycetidae</taxon>
        <taxon>Hypocreales</taxon>
        <taxon>Ophiocordycipitaceae</taxon>
        <taxon>Ophiocordyceps</taxon>
    </lineage>
</organism>
<feature type="region of interest" description="Disordered" evidence="2">
    <location>
        <begin position="657"/>
        <end position="724"/>
    </location>
</feature>
<reference evidence="4 5" key="1">
    <citation type="journal article" date="2015" name="BMC Genomics">
        <title>Insights from the genome of Ophiocordyceps polyrhachis-furcata to pathogenicity and host specificity in insect fungi.</title>
        <authorList>
            <person name="Wichadakul D."/>
            <person name="Kobmoo N."/>
            <person name="Ingsriswang S."/>
            <person name="Tangphatsornruang S."/>
            <person name="Chantasingh D."/>
            <person name="Luangsa-ard J.J."/>
            <person name="Eurwilaichitr L."/>
        </authorList>
    </citation>
    <scope>NUCLEOTIDE SEQUENCE [LARGE SCALE GENOMIC DNA]</scope>
    <source>
        <strain evidence="4 5">BCC 54312</strain>
    </source>
</reference>
<evidence type="ECO:0000313" key="4">
    <source>
        <dbReference type="EMBL" id="RCI17265.1"/>
    </source>
</evidence>
<dbReference type="STRING" id="1330021.A0A367LS36"/>
<evidence type="ECO:0000259" key="3">
    <source>
        <dbReference type="PROSITE" id="PS00624"/>
    </source>
</evidence>
<evidence type="ECO:0000256" key="2">
    <source>
        <dbReference type="SAM" id="MobiDB-lite"/>
    </source>
</evidence>
<dbReference type="Pfam" id="PF13450">
    <property type="entry name" value="NAD_binding_8"/>
    <property type="match status" value="1"/>
</dbReference>
<comment type="caution">
    <text evidence="4">The sequence shown here is derived from an EMBL/GenBank/DDBJ whole genome shotgun (WGS) entry which is preliminary data.</text>
</comment>
<dbReference type="InterPro" id="IPR012132">
    <property type="entry name" value="GMC_OxRdtase"/>
</dbReference>
<sequence>MKLLPLLRSNSGFIDAYDPSVKYDYVIVGSGAGGGPLAARLANYGHKVLLIEAGDDQTGTYHYQVPGLNLRASEHASMAWNYYVNHYSDVERQKTDSKMTWTTPSGEDYVGSNPPQASTPKGILYPRAGTLGGCTAHNAMITVYPGRGDWDYIARLTGDSTWAADKMRAYFERLERKTYPLGLPSGHGFTGWLTTSLTNLGFVVQDPKFEAMVLSAASAAGRGVEKLISGVPGLAGVLGRDLNSDLPSRDLQKGPFQIPLAINNGYRSGPKDALMQVVGARNHQLDILLNTFVTRLLFDETRPAGTRPKVIGVEYVKGKSLYRADPRATNSKGTPRRSRKIMAPQVIISAGSFNTPQLLKLSGIGPRAELERLGIPVRVNLPGVGTNMQDRYETTIVAENPSNFILTEKCTWLDSPSDPCLAKWKSILPSLYLRGGYTSNGIALGVLMKSSVAESEAADLLISGAPAAFTGYYPGYSVNVTQDSKQWTWIVLKAQTRNRGGTVQLRSTDPFDTPIINFNYFDTGNNSNREAELDAQAMVDGMNWARKAVANNFRFPGFFREIWPGLEAQTDEQMKDWVQKEAWGHHACCTAPIGNADDVNAVLDSKFRVRGVDNLRVVDASIFPKIPGYFIVLPIYMISEKAADTIHVDDVVSQPVEWTPRGSADDLAQRGSRKSEWGDTQDSEQSSSADGWAPRGSAEDLTGRLGFMQSSGQQSSQKPLLSREKSSIGIMDWMPRGSVADISHRYGW</sequence>
<evidence type="ECO:0000256" key="1">
    <source>
        <dbReference type="ARBA" id="ARBA00010790"/>
    </source>
</evidence>
<dbReference type="Gene3D" id="3.30.560.10">
    <property type="entry name" value="Glucose Oxidase, domain 3"/>
    <property type="match status" value="1"/>
</dbReference>
<evidence type="ECO:0000313" key="5">
    <source>
        <dbReference type="Proteomes" id="UP000253664"/>
    </source>
</evidence>
<name>A0A367LS36_9HYPO</name>
<accession>A0A367LS36</accession>
<gene>
    <name evidence="4" type="ORF">L249_3319</name>
</gene>
<dbReference type="SUPFAM" id="SSF51905">
    <property type="entry name" value="FAD/NAD(P)-binding domain"/>
    <property type="match status" value="1"/>
</dbReference>
<dbReference type="OrthoDB" id="269227at2759"/>
<keyword evidence="5" id="KW-1185">Reference proteome</keyword>
<dbReference type="Proteomes" id="UP000253664">
    <property type="component" value="Unassembled WGS sequence"/>
</dbReference>
<feature type="compositionally biased region" description="Basic and acidic residues" evidence="2">
    <location>
        <begin position="663"/>
        <end position="677"/>
    </location>
</feature>
<dbReference type="EMBL" id="LKCN02000001">
    <property type="protein sequence ID" value="RCI17265.1"/>
    <property type="molecule type" value="Genomic_DNA"/>
</dbReference>
<dbReference type="InterPro" id="IPR000172">
    <property type="entry name" value="GMC_OxRdtase_N"/>
</dbReference>
<feature type="domain" description="Glucose-methanol-choline oxidoreductase N-terminal" evidence="3">
    <location>
        <begin position="351"/>
        <end position="365"/>
    </location>
</feature>
<proteinExistence type="inferred from homology"/>
<feature type="compositionally biased region" description="Polar residues" evidence="2">
    <location>
        <begin position="678"/>
        <end position="689"/>
    </location>
</feature>
<dbReference type="InterPro" id="IPR036188">
    <property type="entry name" value="FAD/NAD-bd_sf"/>
</dbReference>
<dbReference type="Pfam" id="PF00732">
    <property type="entry name" value="GMC_oxred_N"/>
    <property type="match status" value="1"/>
</dbReference>
<dbReference type="AlphaFoldDB" id="A0A367LS36"/>
<dbReference type="InterPro" id="IPR007867">
    <property type="entry name" value="GMC_OxRtase_C"/>
</dbReference>
<dbReference type="SUPFAM" id="SSF54373">
    <property type="entry name" value="FAD-linked reductases, C-terminal domain"/>
    <property type="match status" value="1"/>
</dbReference>
<protein>
    <recommendedName>
        <fullName evidence="3">Glucose-methanol-choline oxidoreductase N-terminal domain-containing protein</fullName>
    </recommendedName>
</protein>
<comment type="similarity">
    <text evidence="1">Belongs to the GMC oxidoreductase family.</text>
</comment>
<dbReference type="GO" id="GO:0016614">
    <property type="term" value="F:oxidoreductase activity, acting on CH-OH group of donors"/>
    <property type="evidence" value="ECO:0007669"/>
    <property type="project" value="InterPro"/>
</dbReference>